<dbReference type="SMART" id="SM00822">
    <property type="entry name" value="PKS_KR"/>
    <property type="match status" value="1"/>
</dbReference>
<keyword evidence="4" id="KW-1185">Reference proteome</keyword>
<dbReference type="InterPro" id="IPR057326">
    <property type="entry name" value="KR_dom"/>
</dbReference>
<dbReference type="GO" id="GO:0016616">
    <property type="term" value="F:oxidoreductase activity, acting on the CH-OH group of donors, NAD or NADP as acceptor"/>
    <property type="evidence" value="ECO:0007669"/>
    <property type="project" value="TreeGrafter"/>
</dbReference>
<reference evidence="3 4" key="1">
    <citation type="submission" date="2020-04" db="EMBL/GenBank/DDBJ databases">
        <title>Ramlibacter sp. G-1-2-2 isolated from soil.</title>
        <authorList>
            <person name="Dahal R.H."/>
        </authorList>
    </citation>
    <scope>NUCLEOTIDE SEQUENCE [LARGE SCALE GENOMIC DNA]</scope>
    <source>
        <strain evidence="3 4">G-1-2-2</strain>
    </source>
</reference>
<dbReference type="SUPFAM" id="SSF51735">
    <property type="entry name" value="NAD(P)-binding Rossmann-fold domains"/>
    <property type="match status" value="1"/>
</dbReference>
<dbReference type="PANTHER" id="PTHR42760">
    <property type="entry name" value="SHORT-CHAIN DEHYDROGENASES/REDUCTASES FAMILY MEMBER"/>
    <property type="match status" value="1"/>
</dbReference>
<dbReference type="EMBL" id="JABBFX010000003">
    <property type="protein sequence ID" value="NML47571.1"/>
    <property type="molecule type" value="Genomic_DNA"/>
</dbReference>
<dbReference type="PRINTS" id="PR00081">
    <property type="entry name" value="GDHRDH"/>
</dbReference>
<dbReference type="AlphaFoldDB" id="A0A848HDY9"/>
<comment type="similarity">
    <text evidence="1">Belongs to the short-chain dehydrogenases/reductases (SDR) family.</text>
</comment>
<sequence>MQRLAHRVAIITGAAGGLGRAAAKRFAQEGATLCLADRVPADEVLEQVRAEGARAIAVAADVTDAASVQQMVERTVAEFGTIDVLVNIAGISSHGASDDIDLETWERVLRTNLTSVFLCCKAVLPVMREKGFGRIVSTSSILGKNGGNPRPWLDPLEQKKAGSIAYGASKAGIHAVTSYLAKENARFGITVNCVAPGPIATHMTRNFPQALRDQIPLGRMGNPEDVADAMAFLAGEQASFITGEVVDVNGGAWCD</sequence>
<dbReference type="PANTHER" id="PTHR42760:SF40">
    <property type="entry name" value="3-OXOACYL-[ACYL-CARRIER-PROTEIN] REDUCTASE, CHLOROPLASTIC"/>
    <property type="match status" value="1"/>
</dbReference>
<accession>A0A848HDY9</accession>
<evidence type="ECO:0000313" key="3">
    <source>
        <dbReference type="EMBL" id="NML47571.1"/>
    </source>
</evidence>
<proteinExistence type="inferred from homology"/>
<name>A0A848HDY9_9BURK</name>
<dbReference type="GO" id="GO:0030497">
    <property type="term" value="P:fatty acid elongation"/>
    <property type="evidence" value="ECO:0007669"/>
    <property type="project" value="TreeGrafter"/>
</dbReference>
<dbReference type="InterPro" id="IPR036291">
    <property type="entry name" value="NAD(P)-bd_dom_sf"/>
</dbReference>
<comment type="caution">
    <text evidence="3">The sequence shown here is derived from an EMBL/GenBank/DDBJ whole genome shotgun (WGS) entry which is preliminary data.</text>
</comment>
<evidence type="ECO:0000256" key="1">
    <source>
        <dbReference type="ARBA" id="ARBA00006484"/>
    </source>
</evidence>
<evidence type="ECO:0000313" key="4">
    <source>
        <dbReference type="Proteomes" id="UP000541185"/>
    </source>
</evidence>
<evidence type="ECO:0000259" key="2">
    <source>
        <dbReference type="SMART" id="SM00822"/>
    </source>
</evidence>
<dbReference type="InterPro" id="IPR002347">
    <property type="entry name" value="SDR_fam"/>
</dbReference>
<protein>
    <submittedName>
        <fullName evidence="3">SDR family oxidoreductase</fullName>
    </submittedName>
</protein>
<dbReference type="Proteomes" id="UP000541185">
    <property type="component" value="Unassembled WGS sequence"/>
</dbReference>
<dbReference type="RefSeq" id="WP_169421839.1">
    <property type="nucleotide sequence ID" value="NZ_JABBFX010000003.1"/>
</dbReference>
<gene>
    <name evidence="3" type="ORF">HHL11_27730</name>
</gene>
<dbReference type="Pfam" id="PF13561">
    <property type="entry name" value="adh_short_C2"/>
    <property type="match status" value="1"/>
</dbReference>
<dbReference type="Gene3D" id="3.40.50.720">
    <property type="entry name" value="NAD(P)-binding Rossmann-like Domain"/>
    <property type="match status" value="1"/>
</dbReference>
<dbReference type="PRINTS" id="PR00080">
    <property type="entry name" value="SDRFAMILY"/>
</dbReference>
<feature type="domain" description="Ketoreductase" evidence="2">
    <location>
        <begin position="7"/>
        <end position="202"/>
    </location>
</feature>
<dbReference type="FunFam" id="3.40.50.720:FF:000084">
    <property type="entry name" value="Short-chain dehydrogenase reductase"/>
    <property type="match status" value="1"/>
</dbReference>
<organism evidence="3 4">
    <name type="scientific">Ramlibacter agri</name>
    <dbReference type="NCBI Taxonomy" id="2728837"/>
    <lineage>
        <taxon>Bacteria</taxon>
        <taxon>Pseudomonadati</taxon>
        <taxon>Pseudomonadota</taxon>
        <taxon>Betaproteobacteria</taxon>
        <taxon>Burkholderiales</taxon>
        <taxon>Comamonadaceae</taxon>
        <taxon>Ramlibacter</taxon>
    </lineage>
</organism>